<feature type="transmembrane region" description="Helical" evidence="1">
    <location>
        <begin position="279"/>
        <end position="303"/>
    </location>
</feature>
<accession>A0A345DSC4</accession>
<dbReference type="EMBL" id="CP031088">
    <property type="protein sequence ID" value="AXF97115.1"/>
    <property type="molecule type" value="Genomic_DNA"/>
</dbReference>
<protein>
    <recommendedName>
        <fullName evidence="4">Transmembrane protein</fullName>
    </recommendedName>
</protein>
<reference evidence="3" key="1">
    <citation type="submission" date="2018-07" db="EMBL/GenBank/DDBJ databases">
        <title>Complete Genome Sequence of Spiroplasma phoeniceum.</title>
        <authorList>
            <person name="Davis R.E."/>
            <person name="Shao J.Y."/>
            <person name="Zhao Y."/>
            <person name="Silver A."/>
            <person name="Stump z."/>
            <person name="Gasparich G."/>
        </authorList>
    </citation>
    <scope>NUCLEOTIDE SEQUENCE [LARGE SCALE GENOMIC DNA]</scope>
    <source>
        <strain evidence="3">P40</strain>
    </source>
</reference>
<proteinExistence type="predicted"/>
<feature type="transmembrane region" description="Helical" evidence="1">
    <location>
        <begin position="226"/>
        <end position="250"/>
    </location>
</feature>
<feature type="transmembrane region" description="Helical" evidence="1">
    <location>
        <begin position="144"/>
        <end position="167"/>
    </location>
</feature>
<keyword evidence="1" id="KW-0812">Transmembrane</keyword>
<feature type="transmembrane region" description="Helical" evidence="1">
    <location>
        <begin position="6"/>
        <end position="26"/>
    </location>
</feature>
<gene>
    <name evidence="2" type="ORF">SDAV_002182</name>
</gene>
<dbReference type="AlphaFoldDB" id="A0A345DSC4"/>
<keyword evidence="1" id="KW-1133">Transmembrane helix</keyword>
<dbReference type="RefSeq" id="WP_245938413.1">
    <property type="nucleotide sequence ID" value="NZ_CP031088.1"/>
</dbReference>
<evidence type="ECO:0000256" key="1">
    <source>
        <dbReference type="SAM" id="Phobius"/>
    </source>
</evidence>
<evidence type="ECO:0000313" key="2">
    <source>
        <dbReference type="EMBL" id="AXF97115.1"/>
    </source>
</evidence>
<evidence type="ECO:0008006" key="4">
    <source>
        <dbReference type="Google" id="ProtNLM"/>
    </source>
</evidence>
<keyword evidence="1" id="KW-0472">Membrane</keyword>
<feature type="transmembrane region" description="Helical" evidence="1">
    <location>
        <begin position="187"/>
        <end position="214"/>
    </location>
</feature>
<sequence length="334" mass="40189">MSRKIFYAITTAISIFILFFIITYLYQWKKIIYFNRQTLKSIFSEYDLNDNQVKVSIFNNISLFQFLDKYLICKTNSKFYNKITTFFNCKIQENNDNLQILQMRILLLKYYSPKKISFFLTKKLDFQKFWTWLVFEKNLKITLIVVKTVQILLTFHIFLSGIFQWKIKELIVYNYNRTNYSLNPNNIIYILSILTIVCFIIEFLLESVICLINWINKNDSAITVNFLKLIMLITSLGLFSYFFSSLNYYVQYLNLKNNNLITNPMLIVERLLFWLQKDYILGMGLFLLFTLFFSSFSLIMDYYTLIRITLGTKIGKEISHEYHFQQLFQKKCTK</sequence>
<dbReference type="KEGG" id="sphh:SDAV_002182"/>
<evidence type="ECO:0000313" key="3">
    <source>
        <dbReference type="Proteomes" id="UP000253689"/>
    </source>
</evidence>
<organism evidence="2 3">
    <name type="scientific">Spiroplasma phoeniceum P40</name>
    <dbReference type="NCBI Taxonomy" id="1276259"/>
    <lineage>
        <taxon>Bacteria</taxon>
        <taxon>Bacillati</taxon>
        <taxon>Mycoplasmatota</taxon>
        <taxon>Mollicutes</taxon>
        <taxon>Entomoplasmatales</taxon>
        <taxon>Spiroplasmataceae</taxon>
        <taxon>Spiroplasma</taxon>
    </lineage>
</organism>
<name>A0A345DSC4_9MOLU</name>
<dbReference type="Proteomes" id="UP000253689">
    <property type="component" value="Chromosome"/>
</dbReference>
<keyword evidence="3" id="KW-1185">Reference proteome</keyword>